<protein>
    <submittedName>
        <fullName evidence="6">Site-specific integrase</fullName>
    </submittedName>
</protein>
<dbReference type="PROSITE" id="PS51898">
    <property type="entry name" value="TYR_RECOMBINASE"/>
    <property type="match status" value="1"/>
</dbReference>
<name>A0ABP8V5I7_9GAMM</name>
<dbReference type="PANTHER" id="PTHR30629:SF2">
    <property type="entry name" value="PROPHAGE INTEGRASE INTS-RELATED"/>
    <property type="match status" value="1"/>
</dbReference>
<dbReference type="Gene3D" id="1.10.150.130">
    <property type="match status" value="1"/>
</dbReference>
<dbReference type="EMBL" id="BAABFL010000414">
    <property type="protein sequence ID" value="GAA4650684.1"/>
    <property type="molecule type" value="Genomic_DNA"/>
</dbReference>
<comment type="caution">
    <text evidence="6">The sequence shown here is derived from an EMBL/GenBank/DDBJ whole genome shotgun (WGS) entry which is preliminary data.</text>
</comment>
<dbReference type="SUPFAM" id="SSF56349">
    <property type="entry name" value="DNA breaking-rejoining enzymes"/>
    <property type="match status" value="1"/>
</dbReference>
<feature type="domain" description="Tyr recombinase" evidence="5">
    <location>
        <begin position="257"/>
        <end position="456"/>
    </location>
</feature>
<accession>A0ABP8V5I7</accession>
<comment type="similarity">
    <text evidence="1">Belongs to the 'phage' integrase family.</text>
</comment>
<dbReference type="PANTHER" id="PTHR30629">
    <property type="entry name" value="PROPHAGE INTEGRASE"/>
    <property type="match status" value="1"/>
</dbReference>
<keyword evidence="3" id="KW-0238">DNA-binding</keyword>
<gene>
    <name evidence="6" type="ORF">GCM10023116_29670</name>
</gene>
<evidence type="ECO:0000259" key="5">
    <source>
        <dbReference type="PROSITE" id="PS51898"/>
    </source>
</evidence>
<dbReference type="Pfam" id="PF00589">
    <property type="entry name" value="Phage_integrase"/>
    <property type="match status" value="1"/>
</dbReference>
<dbReference type="RefSeq" id="WP_345196907.1">
    <property type="nucleotide sequence ID" value="NZ_BAABFL010000414.1"/>
</dbReference>
<reference evidence="7" key="1">
    <citation type="journal article" date="2019" name="Int. J. Syst. Evol. Microbiol.">
        <title>The Global Catalogue of Microorganisms (GCM) 10K type strain sequencing project: providing services to taxonomists for standard genome sequencing and annotation.</title>
        <authorList>
            <consortium name="The Broad Institute Genomics Platform"/>
            <consortium name="The Broad Institute Genome Sequencing Center for Infectious Disease"/>
            <person name="Wu L."/>
            <person name="Ma J."/>
        </authorList>
    </citation>
    <scope>NUCLEOTIDE SEQUENCE [LARGE SCALE GENOMIC DNA]</scope>
    <source>
        <strain evidence="7">JCM 17805</strain>
    </source>
</reference>
<dbReference type="Proteomes" id="UP001500604">
    <property type="component" value="Unassembled WGS sequence"/>
</dbReference>
<sequence length="490" mass="57343">MFPDDINDLTDNKLFDLYKDFCQLGNNKIRKSYSLGGKGAGSLSVEVNISGVYFYYKYKKLKQIFTSAIGQHNLLNQNENGISLRQALKRAKTYSDHKIAGTIDDYILGQKLAKKEKKDKFEKEKRIKKEEKTHMTFRQFLEWYLKFLLHNRTKSHWEDVTSAFNKYIFSKKKFNSILKKKASDITSDDILAIINDAYIDHDKVAKPIINRLRSYLLSSFSKGLQADYDYENKPEKIIGLKYNPVSSVPRKKKIEGKGKEQLTDREIWLLWHYSINTMGEKLGRLVRLLLCLGGVRQEQLLRAEWIDLDIDFKIPNIMILNKKGQGKNDDDEWYAVPINGLAMNEIIALQDNFEDSDFLFPERKKTPEKPMSNSFDKQVKRFNAFIKTNFDTSKEKVLIGMIRGSVTTRMTEAKCDEKTIMRLQAHKTNDDDKNSVHHTVYNKSQYLEEKMTESKKWGNYLKNIINKKYEEITDRLPEDAHEMKNIKNKI</sequence>
<dbReference type="Gene3D" id="1.10.443.10">
    <property type="entry name" value="Intergrase catalytic core"/>
    <property type="match status" value="1"/>
</dbReference>
<keyword evidence="4" id="KW-0233">DNA recombination</keyword>
<evidence type="ECO:0000313" key="6">
    <source>
        <dbReference type="EMBL" id="GAA4650684.1"/>
    </source>
</evidence>
<dbReference type="InterPro" id="IPR013762">
    <property type="entry name" value="Integrase-like_cat_sf"/>
</dbReference>
<evidence type="ECO:0000313" key="7">
    <source>
        <dbReference type="Proteomes" id="UP001500604"/>
    </source>
</evidence>
<keyword evidence="2" id="KW-0229">DNA integration</keyword>
<dbReference type="InterPro" id="IPR010998">
    <property type="entry name" value="Integrase_recombinase_N"/>
</dbReference>
<dbReference type="InterPro" id="IPR002104">
    <property type="entry name" value="Integrase_catalytic"/>
</dbReference>
<evidence type="ECO:0000256" key="1">
    <source>
        <dbReference type="ARBA" id="ARBA00008857"/>
    </source>
</evidence>
<dbReference type="InterPro" id="IPR050808">
    <property type="entry name" value="Phage_Integrase"/>
</dbReference>
<evidence type="ECO:0000256" key="2">
    <source>
        <dbReference type="ARBA" id="ARBA00022908"/>
    </source>
</evidence>
<evidence type="ECO:0000256" key="4">
    <source>
        <dbReference type="ARBA" id="ARBA00023172"/>
    </source>
</evidence>
<proteinExistence type="inferred from homology"/>
<evidence type="ECO:0000256" key="3">
    <source>
        <dbReference type="ARBA" id="ARBA00023125"/>
    </source>
</evidence>
<dbReference type="InterPro" id="IPR011010">
    <property type="entry name" value="DNA_brk_join_enz"/>
</dbReference>
<keyword evidence="7" id="KW-1185">Reference proteome</keyword>
<organism evidence="6 7">
    <name type="scientific">Kistimonas scapharcae</name>
    <dbReference type="NCBI Taxonomy" id="1036133"/>
    <lineage>
        <taxon>Bacteria</taxon>
        <taxon>Pseudomonadati</taxon>
        <taxon>Pseudomonadota</taxon>
        <taxon>Gammaproteobacteria</taxon>
        <taxon>Oceanospirillales</taxon>
        <taxon>Endozoicomonadaceae</taxon>
        <taxon>Kistimonas</taxon>
    </lineage>
</organism>